<protein>
    <submittedName>
        <fullName evidence="1">Uncharacterized protein</fullName>
    </submittedName>
</protein>
<accession>A0ABD2VZZ0</accession>
<dbReference type="AlphaFoldDB" id="A0ABD2VZZ0"/>
<comment type="caution">
    <text evidence="1">The sequence shown here is derived from an EMBL/GenBank/DDBJ whole genome shotgun (WGS) entry which is preliminary data.</text>
</comment>
<dbReference type="EMBL" id="JBJJXI010000147">
    <property type="protein sequence ID" value="KAL3386263.1"/>
    <property type="molecule type" value="Genomic_DNA"/>
</dbReference>
<dbReference type="Proteomes" id="UP001627154">
    <property type="component" value="Unassembled WGS sequence"/>
</dbReference>
<evidence type="ECO:0000313" key="2">
    <source>
        <dbReference type="Proteomes" id="UP001627154"/>
    </source>
</evidence>
<reference evidence="1 2" key="1">
    <citation type="journal article" date="2024" name="bioRxiv">
        <title>A reference genome for Trichogramma kaykai: A tiny desert-dwelling parasitoid wasp with competing sex-ratio distorters.</title>
        <authorList>
            <person name="Culotta J."/>
            <person name="Lindsey A.R."/>
        </authorList>
    </citation>
    <scope>NUCLEOTIDE SEQUENCE [LARGE SCALE GENOMIC DNA]</scope>
    <source>
        <strain evidence="1 2">KSX58</strain>
    </source>
</reference>
<sequence>MPLLCFVSQTSRDPLVGNTVLSSGHGLLSRYMHAEEINYTCRCSTIAKLDISLKKREALAAASAAASSLSGSRFGAVAAREKVATSKNSLVRSFSQASDG</sequence>
<name>A0ABD2VZZ0_9HYME</name>
<proteinExistence type="predicted"/>
<organism evidence="1 2">
    <name type="scientific">Trichogramma kaykai</name>
    <dbReference type="NCBI Taxonomy" id="54128"/>
    <lineage>
        <taxon>Eukaryota</taxon>
        <taxon>Metazoa</taxon>
        <taxon>Ecdysozoa</taxon>
        <taxon>Arthropoda</taxon>
        <taxon>Hexapoda</taxon>
        <taxon>Insecta</taxon>
        <taxon>Pterygota</taxon>
        <taxon>Neoptera</taxon>
        <taxon>Endopterygota</taxon>
        <taxon>Hymenoptera</taxon>
        <taxon>Apocrita</taxon>
        <taxon>Proctotrupomorpha</taxon>
        <taxon>Chalcidoidea</taxon>
        <taxon>Trichogrammatidae</taxon>
        <taxon>Trichogramma</taxon>
    </lineage>
</organism>
<gene>
    <name evidence="1" type="ORF">TKK_018141</name>
</gene>
<evidence type="ECO:0000313" key="1">
    <source>
        <dbReference type="EMBL" id="KAL3386263.1"/>
    </source>
</evidence>
<keyword evidence="2" id="KW-1185">Reference proteome</keyword>